<gene>
    <name evidence="1" type="ORF">ARMGADRAFT_1057241</name>
</gene>
<sequence length="501" mass="55379">MSKTGHIGSGVQALKSAAFSNTMSFSNLQTCLQQQRKDNSSHSYPCLRRAFTPMGEYARIEEKDHSLLAPSMNITYWLTEISTLFAHWVDISTHYALLAPPVGTACGKGGGFPSVNSEQYQTAIPPSAGTHGVICGNTPTIVSISSSWEKSSSRRCSASNLVSGNALYEFKLAYVLGKEKGGAEAEADMHSFCAMFLSVLCQQQTYLLTTTTTTRMLGDSNIGTWIQFAKLTVAAGEMAPFLYIKGVAGCIATILEIVELAGKNNEDLWDLAESIGTTIRIIRETIEVHGDMSATCFHDVSGVIDGYKQQVNNIKADYLVLVTTDSRFMMSEMQDALSTTVIQAQSCITSTVKSQAHCIQSEIHSLGDIQREHSAQICEKLQDMKGYYKRQVQELFPGDIYVENLVSPSKSYSFLWYQDRYCTVESSSRTKIIRIFQHSSDNGESILKQFNKVADAWMNIKFGFPCIPTLNKPLVSADHQTFQQSYFMVAPKSLSMIMNTT</sequence>
<dbReference type="EMBL" id="KZ293644">
    <property type="protein sequence ID" value="PBL04533.1"/>
    <property type="molecule type" value="Genomic_DNA"/>
</dbReference>
<evidence type="ECO:0000313" key="1">
    <source>
        <dbReference type="EMBL" id="PBL04533.1"/>
    </source>
</evidence>
<keyword evidence="2" id="KW-1185">Reference proteome</keyword>
<proteinExistence type="predicted"/>
<dbReference type="Proteomes" id="UP000217790">
    <property type="component" value="Unassembled WGS sequence"/>
</dbReference>
<evidence type="ECO:0008006" key="3">
    <source>
        <dbReference type="Google" id="ProtNLM"/>
    </source>
</evidence>
<evidence type="ECO:0000313" key="2">
    <source>
        <dbReference type="Proteomes" id="UP000217790"/>
    </source>
</evidence>
<dbReference type="InParanoid" id="A0A2H3EN10"/>
<dbReference type="AlphaFoldDB" id="A0A2H3EN10"/>
<protein>
    <recommendedName>
        <fullName evidence="3">Fungal N-terminal domain-containing protein</fullName>
    </recommendedName>
</protein>
<name>A0A2H3EN10_ARMGA</name>
<organism evidence="1 2">
    <name type="scientific">Armillaria gallica</name>
    <name type="common">Bulbous honey fungus</name>
    <name type="synonym">Armillaria bulbosa</name>
    <dbReference type="NCBI Taxonomy" id="47427"/>
    <lineage>
        <taxon>Eukaryota</taxon>
        <taxon>Fungi</taxon>
        <taxon>Dikarya</taxon>
        <taxon>Basidiomycota</taxon>
        <taxon>Agaricomycotina</taxon>
        <taxon>Agaricomycetes</taxon>
        <taxon>Agaricomycetidae</taxon>
        <taxon>Agaricales</taxon>
        <taxon>Marasmiineae</taxon>
        <taxon>Physalacriaceae</taxon>
        <taxon>Armillaria</taxon>
    </lineage>
</organism>
<accession>A0A2H3EN10</accession>
<reference evidence="2" key="1">
    <citation type="journal article" date="2017" name="Nat. Ecol. Evol.">
        <title>Genome expansion and lineage-specific genetic innovations in the forest pathogenic fungi Armillaria.</title>
        <authorList>
            <person name="Sipos G."/>
            <person name="Prasanna A.N."/>
            <person name="Walter M.C."/>
            <person name="O'Connor E."/>
            <person name="Balint B."/>
            <person name="Krizsan K."/>
            <person name="Kiss B."/>
            <person name="Hess J."/>
            <person name="Varga T."/>
            <person name="Slot J."/>
            <person name="Riley R."/>
            <person name="Boka B."/>
            <person name="Rigling D."/>
            <person name="Barry K."/>
            <person name="Lee J."/>
            <person name="Mihaltcheva S."/>
            <person name="LaButti K."/>
            <person name="Lipzen A."/>
            <person name="Waldron R."/>
            <person name="Moloney N.M."/>
            <person name="Sperisen C."/>
            <person name="Kredics L."/>
            <person name="Vagvoelgyi C."/>
            <person name="Patrignani A."/>
            <person name="Fitzpatrick D."/>
            <person name="Nagy I."/>
            <person name="Doyle S."/>
            <person name="Anderson J.B."/>
            <person name="Grigoriev I.V."/>
            <person name="Gueldener U."/>
            <person name="Muensterkoetter M."/>
            <person name="Nagy L.G."/>
        </authorList>
    </citation>
    <scope>NUCLEOTIDE SEQUENCE [LARGE SCALE GENOMIC DNA]</scope>
    <source>
        <strain evidence="2">Ar21-2</strain>
    </source>
</reference>